<keyword evidence="4" id="KW-1185">Reference proteome</keyword>
<dbReference type="Proteomes" id="UP000033140">
    <property type="component" value="Unassembled WGS sequence"/>
</dbReference>
<dbReference type="InterPro" id="IPR046896">
    <property type="entry name" value="Cup1-like_N"/>
</dbReference>
<comment type="caution">
    <text evidence="3">The sequence shown here is derived from an EMBL/GenBank/DDBJ whole genome shotgun (WGS) entry which is preliminary data.</text>
</comment>
<dbReference type="Pfam" id="PF20263">
    <property type="entry name" value="LYRM2-like"/>
    <property type="match status" value="1"/>
</dbReference>
<evidence type="ECO:0000259" key="2">
    <source>
        <dbReference type="Pfam" id="PF20263"/>
    </source>
</evidence>
<name>A0A0E9NSJ3_SAICN</name>
<evidence type="ECO:0000313" key="3">
    <source>
        <dbReference type="EMBL" id="GAO52748.1"/>
    </source>
</evidence>
<feature type="compositionally biased region" description="Polar residues" evidence="1">
    <location>
        <begin position="348"/>
        <end position="358"/>
    </location>
</feature>
<proteinExistence type="predicted"/>
<reference evidence="3 4" key="2">
    <citation type="journal article" date="2014" name="J. Gen. Appl. Microbiol.">
        <title>The early diverging ascomycetous budding yeast Saitoella complicata has three histone deacetylases belonging to the Clr6, Hos2, and Rpd3 lineages.</title>
        <authorList>
            <person name="Nishida H."/>
            <person name="Matsumoto T."/>
            <person name="Kondo S."/>
            <person name="Hamamoto M."/>
            <person name="Yoshikawa H."/>
        </authorList>
    </citation>
    <scope>NUCLEOTIDE SEQUENCE [LARGE SCALE GENOMIC DNA]</scope>
    <source>
        <strain evidence="3 4">NRRL Y-17804</strain>
    </source>
</reference>
<gene>
    <name evidence="3" type="ORF">G7K_6817-t1</name>
</gene>
<reference evidence="3 4" key="3">
    <citation type="journal article" date="2015" name="Genome Announc.">
        <title>Draft Genome Sequence of the Archiascomycetous Yeast Saitoella complicata.</title>
        <authorList>
            <person name="Yamauchi K."/>
            <person name="Kondo S."/>
            <person name="Hamamoto M."/>
            <person name="Takahashi Y."/>
            <person name="Ogura Y."/>
            <person name="Hayashi T."/>
            <person name="Nishida H."/>
        </authorList>
    </citation>
    <scope>NUCLEOTIDE SEQUENCE [LARGE SCALE GENOMIC DNA]</scope>
    <source>
        <strain evidence="3 4">NRRL Y-17804</strain>
    </source>
</reference>
<evidence type="ECO:0000313" key="4">
    <source>
        <dbReference type="Proteomes" id="UP000033140"/>
    </source>
</evidence>
<organism evidence="3 4">
    <name type="scientific">Saitoella complicata (strain BCRC 22490 / CBS 7301 / JCM 7358 / NBRC 10748 / NRRL Y-17804)</name>
    <dbReference type="NCBI Taxonomy" id="698492"/>
    <lineage>
        <taxon>Eukaryota</taxon>
        <taxon>Fungi</taxon>
        <taxon>Dikarya</taxon>
        <taxon>Ascomycota</taxon>
        <taxon>Taphrinomycotina</taxon>
        <taxon>Taphrinomycotina incertae sedis</taxon>
        <taxon>Saitoella</taxon>
    </lineage>
</organism>
<evidence type="ECO:0000256" key="1">
    <source>
        <dbReference type="SAM" id="MobiDB-lite"/>
    </source>
</evidence>
<dbReference type="OMA" id="YRETSCL"/>
<accession>A0A0E9NSJ3</accession>
<dbReference type="EMBL" id="BACD03000084">
    <property type="protein sequence ID" value="GAO52748.1"/>
    <property type="molecule type" value="Genomic_DNA"/>
</dbReference>
<feature type="domain" description="LYR motif-containing protein Cup1-like N-terminal" evidence="2">
    <location>
        <begin position="73"/>
        <end position="147"/>
    </location>
</feature>
<feature type="region of interest" description="Disordered" evidence="1">
    <location>
        <begin position="338"/>
        <end position="358"/>
    </location>
</feature>
<feature type="region of interest" description="Disordered" evidence="1">
    <location>
        <begin position="25"/>
        <end position="51"/>
    </location>
</feature>
<reference evidence="3 4" key="1">
    <citation type="journal article" date="2011" name="J. Gen. Appl. Microbiol.">
        <title>Draft genome sequencing of the enigmatic yeast Saitoella complicata.</title>
        <authorList>
            <person name="Nishida H."/>
            <person name="Hamamoto M."/>
            <person name="Sugiyama J."/>
        </authorList>
    </citation>
    <scope>NUCLEOTIDE SEQUENCE [LARGE SCALE GENOMIC DNA]</scope>
    <source>
        <strain evidence="3 4">NRRL Y-17804</strain>
    </source>
</reference>
<dbReference type="AlphaFoldDB" id="A0A0E9NSJ3"/>
<protein>
    <recommendedName>
        <fullName evidence="2">LYR motif-containing protein Cup1-like N-terminal domain-containing protein</fullName>
    </recommendedName>
</protein>
<sequence>MRASCSRHTSFLHTASRCTRSVFEAGLSGDGENRSRRSHRPRSSHDMGFDSHTVVRGQAVDNNPEAAKVSLSLYKSLLVNAAMLPDLHARKHFTTAIRSMFRSGRKTELTSAQEDLRKLQKANMGNLKALEEVLEHTYGLRGKRRDVFLKSALPPTPRAAPLVPGDWRTVPPVIPEPFTALAKSQFPKKRIEVVLPIPTDPTKTLTPKREANFRKRHFQELRKKIIAPIPRYLVESIEQRLREPETLIPPLTELQKQRLAKMFRDPDPKATRGTRTLTPRFLSRMYRRLLNEAYILEKDSSTGKWFVARSEERQQAKTFPVGTSDMFEGMDEKGNVISIPTHAPCSPSPTSTLTAPKH</sequence>